<accession>A0ABS9W980</accession>
<reference evidence="2 3" key="1">
    <citation type="submission" date="2022-03" db="EMBL/GenBank/DDBJ databases">
        <title>Complete genome analysis of Roseomonas KG 17.1 : a prolific producer of plant growth promoters.</title>
        <authorList>
            <person name="Saadouli I."/>
            <person name="Najjari A."/>
            <person name="Mosbah A."/>
            <person name="Ouzari H.I."/>
        </authorList>
    </citation>
    <scope>NUCLEOTIDE SEQUENCE [LARGE SCALE GENOMIC DNA]</scope>
    <source>
        <strain evidence="2 3">KG17-1</strain>
    </source>
</reference>
<organism evidence="2 3">
    <name type="scientific">Teichococcus vastitatis</name>
    <dbReference type="NCBI Taxonomy" id="2307076"/>
    <lineage>
        <taxon>Bacteria</taxon>
        <taxon>Pseudomonadati</taxon>
        <taxon>Pseudomonadota</taxon>
        <taxon>Alphaproteobacteria</taxon>
        <taxon>Acetobacterales</taxon>
        <taxon>Roseomonadaceae</taxon>
        <taxon>Roseomonas</taxon>
    </lineage>
</organism>
<dbReference type="Proteomes" id="UP001201985">
    <property type="component" value="Unassembled WGS sequence"/>
</dbReference>
<gene>
    <name evidence="2" type="ORF">MON41_19490</name>
</gene>
<proteinExistence type="predicted"/>
<protein>
    <submittedName>
        <fullName evidence="2">DUF3649 domain-containing protein</fullName>
    </submittedName>
</protein>
<evidence type="ECO:0000313" key="3">
    <source>
        <dbReference type="Proteomes" id="UP001201985"/>
    </source>
</evidence>
<keyword evidence="3" id="KW-1185">Reference proteome</keyword>
<feature type="transmembrane region" description="Helical" evidence="1">
    <location>
        <begin position="60"/>
        <end position="80"/>
    </location>
</feature>
<keyword evidence="1" id="KW-1133">Transmembrane helix</keyword>
<keyword evidence="1" id="KW-0472">Membrane</keyword>
<evidence type="ECO:0000256" key="1">
    <source>
        <dbReference type="SAM" id="Phobius"/>
    </source>
</evidence>
<dbReference type="RefSeq" id="WP_120010044.1">
    <property type="nucleotide sequence ID" value="NZ_JALBUU010000078.1"/>
</dbReference>
<evidence type="ECO:0000313" key="2">
    <source>
        <dbReference type="EMBL" id="MCI0755853.1"/>
    </source>
</evidence>
<keyword evidence="1" id="KW-0812">Transmembrane</keyword>
<sequence>MPGIPANFGALRIWCRPGALARRRAGILMRLLAGIGGGYTLAALFTMTLSIGLPLPRSEAVLTATMASFAIYAAAIVWAFAAPGVLRAWAGLPAVAVALALALALLQGRSP</sequence>
<comment type="caution">
    <text evidence="2">The sequence shown here is derived from an EMBL/GenBank/DDBJ whole genome shotgun (WGS) entry which is preliminary data.</text>
</comment>
<feature type="transmembrane region" description="Helical" evidence="1">
    <location>
        <begin position="86"/>
        <end position="106"/>
    </location>
</feature>
<name>A0ABS9W980_9PROT</name>
<feature type="transmembrane region" description="Helical" evidence="1">
    <location>
        <begin position="27"/>
        <end position="53"/>
    </location>
</feature>
<dbReference type="EMBL" id="JALBUU010000078">
    <property type="protein sequence ID" value="MCI0755853.1"/>
    <property type="molecule type" value="Genomic_DNA"/>
</dbReference>